<keyword evidence="4 5" id="KW-0472">Membrane</keyword>
<dbReference type="InterPro" id="IPR006694">
    <property type="entry name" value="Fatty_acid_hydroxylase"/>
</dbReference>
<proteinExistence type="predicted"/>
<evidence type="ECO:0000313" key="8">
    <source>
        <dbReference type="Proteomes" id="UP001217089"/>
    </source>
</evidence>
<accession>A0ABQ9E2F3</accession>
<evidence type="ECO:0000313" key="7">
    <source>
        <dbReference type="EMBL" id="KAJ8297670.1"/>
    </source>
</evidence>
<keyword evidence="8" id="KW-1185">Reference proteome</keyword>
<dbReference type="EMBL" id="JARBDR010000923">
    <property type="protein sequence ID" value="KAJ8297670.1"/>
    <property type="molecule type" value="Genomic_DNA"/>
</dbReference>
<dbReference type="Proteomes" id="UP001217089">
    <property type="component" value="Unassembled WGS sequence"/>
</dbReference>
<dbReference type="PANTHER" id="PTHR11863">
    <property type="entry name" value="STEROL DESATURASE"/>
    <property type="match status" value="1"/>
</dbReference>
<comment type="subcellular location">
    <subcellularLocation>
        <location evidence="1">Membrane</location>
    </subcellularLocation>
</comment>
<keyword evidence="3 5" id="KW-1133">Transmembrane helix</keyword>
<name>A0ABQ9E2F3_TEGGR</name>
<organism evidence="7 8">
    <name type="scientific">Tegillarca granosa</name>
    <name type="common">Malaysian cockle</name>
    <name type="synonym">Anadara granosa</name>
    <dbReference type="NCBI Taxonomy" id="220873"/>
    <lineage>
        <taxon>Eukaryota</taxon>
        <taxon>Metazoa</taxon>
        <taxon>Spiralia</taxon>
        <taxon>Lophotrochozoa</taxon>
        <taxon>Mollusca</taxon>
        <taxon>Bivalvia</taxon>
        <taxon>Autobranchia</taxon>
        <taxon>Pteriomorphia</taxon>
        <taxon>Arcoida</taxon>
        <taxon>Arcoidea</taxon>
        <taxon>Arcidae</taxon>
        <taxon>Tegillarca</taxon>
    </lineage>
</organism>
<feature type="transmembrane region" description="Helical" evidence="5">
    <location>
        <begin position="227"/>
        <end position="247"/>
    </location>
</feature>
<dbReference type="Pfam" id="PF04116">
    <property type="entry name" value="FA_hydroxylase"/>
    <property type="match status" value="1"/>
</dbReference>
<sequence length="337" mass="38562">MTARPHCVCLHRYRSSITDIKMTVSEPVEEPRRRSSSHTITIQSTQLLDSVKKALHLQQFWGASGNFWQSCWNNLYDLSGRNDFVLSVFGTTLITMSVFWIANAFLIALDVTGKPAFLLRYKIQSDQNCPIVMGIPFTMVAHMLMLRRGGVINGDLPTFQWVLLELIVFVLLLHHPKIYRFIHKRHHEWTAPIGIIGLYAHPVEHILSNLMPPFLGPLLMGSHMATIWMWFCMALLSTTVAHCGYHFPLLPSPEAHDFHHLKFNQNYGVLGVLDRLHGTDNQFRASKAYERHILLLGLIPLKQQFPDSQSKKKELMEPVTSNKARCITSDEVTKLDI</sequence>
<evidence type="ECO:0000256" key="4">
    <source>
        <dbReference type="ARBA" id="ARBA00023136"/>
    </source>
</evidence>
<comment type="caution">
    <text evidence="7">The sequence shown here is derived from an EMBL/GenBank/DDBJ whole genome shotgun (WGS) entry which is preliminary data.</text>
</comment>
<reference evidence="7 8" key="1">
    <citation type="submission" date="2022-12" db="EMBL/GenBank/DDBJ databases">
        <title>Chromosome-level genome of Tegillarca granosa.</title>
        <authorList>
            <person name="Kim J."/>
        </authorList>
    </citation>
    <scope>NUCLEOTIDE SEQUENCE [LARGE SCALE GENOMIC DNA]</scope>
    <source>
        <strain evidence="7">Teg-2019</strain>
        <tissue evidence="7">Adductor muscle</tissue>
    </source>
</reference>
<evidence type="ECO:0000256" key="5">
    <source>
        <dbReference type="SAM" id="Phobius"/>
    </source>
</evidence>
<evidence type="ECO:0000256" key="3">
    <source>
        <dbReference type="ARBA" id="ARBA00022989"/>
    </source>
</evidence>
<feature type="transmembrane region" description="Helical" evidence="5">
    <location>
        <begin position="84"/>
        <end position="109"/>
    </location>
</feature>
<feature type="transmembrane region" description="Helical" evidence="5">
    <location>
        <begin position="158"/>
        <end position="176"/>
    </location>
</feature>
<feature type="transmembrane region" description="Helical" evidence="5">
    <location>
        <begin position="129"/>
        <end position="146"/>
    </location>
</feature>
<evidence type="ECO:0000256" key="1">
    <source>
        <dbReference type="ARBA" id="ARBA00004370"/>
    </source>
</evidence>
<evidence type="ECO:0000256" key="2">
    <source>
        <dbReference type="ARBA" id="ARBA00022692"/>
    </source>
</evidence>
<evidence type="ECO:0000259" key="6">
    <source>
        <dbReference type="Pfam" id="PF04116"/>
    </source>
</evidence>
<gene>
    <name evidence="7" type="ORF">KUTeg_024201</name>
</gene>
<keyword evidence="2 5" id="KW-0812">Transmembrane</keyword>
<dbReference type="InterPro" id="IPR050307">
    <property type="entry name" value="Sterol_Desaturase_Related"/>
</dbReference>
<protein>
    <recommendedName>
        <fullName evidence="6">Fatty acid hydroxylase domain-containing protein</fullName>
    </recommendedName>
</protein>
<feature type="domain" description="Fatty acid hydroxylase" evidence="6">
    <location>
        <begin position="172"/>
        <end position="279"/>
    </location>
</feature>